<reference evidence="4" key="1">
    <citation type="journal article" date="2019" name="Int. J. Syst. Evol. Microbiol.">
        <title>The Global Catalogue of Microorganisms (GCM) 10K type strain sequencing project: providing services to taxonomists for standard genome sequencing and annotation.</title>
        <authorList>
            <consortium name="The Broad Institute Genomics Platform"/>
            <consortium name="The Broad Institute Genome Sequencing Center for Infectious Disease"/>
            <person name="Wu L."/>
            <person name="Ma J."/>
        </authorList>
    </citation>
    <scope>NUCLEOTIDE SEQUENCE [LARGE SCALE GENOMIC DNA]</scope>
    <source>
        <strain evidence="4">CGMCC 1.15111</strain>
    </source>
</reference>
<accession>A0ABQ3I929</accession>
<keyword evidence="1" id="KW-1133">Transmembrane helix</keyword>
<dbReference type="InterPro" id="IPR002901">
    <property type="entry name" value="MGlyc_endo_b_GlcNAc-like_dom"/>
</dbReference>
<dbReference type="Gene3D" id="1.10.530.10">
    <property type="match status" value="1"/>
</dbReference>
<proteinExistence type="predicted"/>
<feature type="transmembrane region" description="Helical" evidence="1">
    <location>
        <begin position="138"/>
        <end position="155"/>
    </location>
</feature>
<dbReference type="Pfam" id="PF01832">
    <property type="entry name" value="Glucosaminidase"/>
    <property type="match status" value="1"/>
</dbReference>
<organism evidence="3 4">
    <name type="scientific">Roseivirga thermotolerans</name>
    <dbReference type="NCBI Taxonomy" id="1758176"/>
    <lineage>
        <taxon>Bacteria</taxon>
        <taxon>Pseudomonadati</taxon>
        <taxon>Bacteroidota</taxon>
        <taxon>Cytophagia</taxon>
        <taxon>Cytophagales</taxon>
        <taxon>Roseivirgaceae</taxon>
        <taxon>Roseivirga</taxon>
    </lineage>
</organism>
<evidence type="ECO:0000313" key="4">
    <source>
        <dbReference type="Proteomes" id="UP000658258"/>
    </source>
</evidence>
<dbReference type="EMBL" id="BNAG01000004">
    <property type="protein sequence ID" value="GHE73219.1"/>
    <property type="molecule type" value="Genomic_DNA"/>
</dbReference>
<keyword evidence="4" id="KW-1185">Reference proteome</keyword>
<sequence>MKMIKLKIYLQILLIKNLLYRQFRNISTRVIYAQAVHETGNFTSGVFLKGNNLFGMQPNSRKWDDDSPERIGKEGSATYSSRYQSIRDYFDRQLQFKVDLSNDGEYMLSTLRTGYATDPNYLTAWQAQYLKVPRIQNNILYALAIIVTAFIVWRLKKGKS</sequence>
<evidence type="ECO:0000256" key="1">
    <source>
        <dbReference type="SAM" id="Phobius"/>
    </source>
</evidence>
<keyword evidence="1" id="KW-0472">Membrane</keyword>
<protein>
    <recommendedName>
        <fullName evidence="2">Mannosyl-glycoprotein endo-beta-N-acetylglucosamidase-like domain-containing protein</fullName>
    </recommendedName>
</protein>
<evidence type="ECO:0000259" key="2">
    <source>
        <dbReference type="Pfam" id="PF01832"/>
    </source>
</evidence>
<feature type="domain" description="Mannosyl-glycoprotein endo-beta-N-acetylglucosamidase-like" evidence="2">
    <location>
        <begin position="25"/>
        <end position="123"/>
    </location>
</feature>
<evidence type="ECO:0000313" key="3">
    <source>
        <dbReference type="EMBL" id="GHE73219.1"/>
    </source>
</evidence>
<name>A0ABQ3I929_9BACT</name>
<comment type="caution">
    <text evidence="3">The sequence shown here is derived from an EMBL/GenBank/DDBJ whole genome shotgun (WGS) entry which is preliminary data.</text>
</comment>
<keyword evidence="1" id="KW-0812">Transmembrane</keyword>
<gene>
    <name evidence="3" type="ORF">GCM10011340_32200</name>
</gene>
<dbReference type="Proteomes" id="UP000658258">
    <property type="component" value="Unassembled WGS sequence"/>
</dbReference>